<accession>A0A7V9Z820</accession>
<comment type="caution">
    <text evidence="1">The sequence shown here is derived from an EMBL/GenBank/DDBJ whole genome shotgun (WGS) entry which is preliminary data.</text>
</comment>
<reference evidence="1 2" key="1">
    <citation type="submission" date="2020-07" db="EMBL/GenBank/DDBJ databases">
        <title>Genomic Encyclopedia of Type Strains, Phase IV (KMG-IV): sequencing the most valuable type-strain genomes for metagenomic binning, comparative biology and taxonomic classification.</title>
        <authorList>
            <person name="Goeker M."/>
        </authorList>
    </citation>
    <scope>NUCLEOTIDE SEQUENCE [LARGE SCALE GENOMIC DNA]</scope>
    <source>
        <strain evidence="1 2">DSM 15730</strain>
    </source>
</reference>
<dbReference type="Proteomes" id="UP000523087">
    <property type="component" value="Unassembled WGS sequence"/>
</dbReference>
<name>A0A7V9Z820_9BACL</name>
<dbReference type="EMBL" id="JACDUT010000007">
    <property type="protein sequence ID" value="MBA2875767.1"/>
    <property type="molecule type" value="Genomic_DNA"/>
</dbReference>
<proteinExistence type="predicted"/>
<sequence>MFKQLLKILNGMEMMHMLKKGQLPQEVKSVQNRKESINVLASYHNL</sequence>
<organism evidence="1 2">
    <name type="scientific">Thermaerobacillus caldiproteolyticus</name>
    <dbReference type="NCBI Taxonomy" id="247480"/>
    <lineage>
        <taxon>Bacteria</taxon>
        <taxon>Bacillati</taxon>
        <taxon>Bacillota</taxon>
        <taxon>Bacilli</taxon>
        <taxon>Bacillales</taxon>
        <taxon>Anoxybacillaceae</taxon>
        <taxon>Thermaerobacillus</taxon>
    </lineage>
</organism>
<dbReference type="AlphaFoldDB" id="A0A7V9Z820"/>
<protein>
    <submittedName>
        <fullName evidence="1">Uncharacterized protein</fullName>
    </submittedName>
</protein>
<keyword evidence="2" id="KW-1185">Reference proteome</keyword>
<evidence type="ECO:0000313" key="2">
    <source>
        <dbReference type="Proteomes" id="UP000523087"/>
    </source>
</evidence>
<gene>
    <name evidence="1" type="ORF">HNR31_002557</name>
</gene>
<evidence type="ECO:0000313" key="1">
    <source>
        <dbReference type="EMBL" id="MBA2875767.1"/>
    </source>
</evidence>